<keyword evidence="1" id="KW-0175">Coiled coil</keyword>
<gene>
    <name evidence="3" type="ORF">RGQ15_21455</name>
</gene>
<dbReference type="EMBL" id="JAVQLW010000005">
    <property type="protein sequence ID" value="MDS9470123.1"/>
    <property type="molecule type" value="Genomic_DNA"/>
</dbReference>
<feature type="coiled-coil region" evidence="1">
    <location>
        <begin position="32"/>
        <end position="66"/>
    </location>
</feature>
<comment type="caution">
    <text evidence="3">The sequence shown here is derived from an EMBL/GenBank/DDBJ whole genome shotgun (WGS) entry which is preliminary data.</text>
</comment>
<name>A0ABU2HYJ1_9RHOB</name>
<reference evidence="4" key="1">
    <citation type="submission" date="2023-07" db="EMBL/GenBank/DDBJ databases">
        <title>Paracoccus sp. MBLB3053 whole genome sequence.</title>
        <authorList>
            <person name="Hwang C.Y."/>
            <person name="Cho E.-S."/>
            <person name="Seo M.-J."/>
        </authorList>
    </citation>
    <scope>NUCLEOTIDE SEQUENCE [LARGE SCALE GENOMIC DNA]</scope>
    <source>
        <strain evidence="4">MBLB3053</strain>
    </source>
</reference>
<dbReference type="RefSeq" id="WP_311162934.1">
    <property type="nucleotide sequence ID" value="NZ_JAVQLW010000005.1"/>
</dbReference>
<accession>A0ABU2HYJ1</accession>
<feature type="compositionally biased region" description="Basic residues" evidence="2">
    <location>
        <begin position="123"/>
        <end position="132"/>
    </location>
</feature>
<feature type="region of interest" description="Disordered" evidence="2">
    <location>
        <begin position="98"/>
        <end position="132"/>
    </location>
</feature>
<dbReference type="Proteomes" id="UP001269144">
    <property type="component" value="Unassembled WGS sequence"/>
</dbReference>
<keyword evidence="4" id="KW-1185">Reference proteome</keyword>
<protein>
    <submittedName>
        <fullName evidence="3">Uncharacterized protein</fullName>
    </submittedName>
</protein>
<proteinExistence type="predicted"/>
<sequence>MSVSKVIEEQKRIFEEAGKRFGSDVRETSVRVDAAAEMIKRVEIRIERLNAEKKAVLARYDEAIAAEEAALKQIAAIRPNPPREAVGKDTADRLGKLGATLKAADAPSVKTRSKPATRGAAKTTKKTNPKNR</sequence>
<organism evidence="3 4">
    <name type="scientific">Paracoccus aurantius</name>
    <dbReference type="NCBI Taxonomy" id="3073814"/>
    <lineage>
        <taxon>Bacteria</taxon>
        <taxon>Pseudomonadati</taxon>
        <taxon>Pseudomonadota</taxon>
        <taxon>Alphaproteobacteria</taxon>
        <taxon>Rhodobacterales</taxon>
        <taxon>Paracoccaceae</taxon>
        <taxon>Paracoccus</taxon>
    </lineage>
</organism>
<evidence type="ECO:0000256" key="1">
    <source>
        <dbReference type="SAM" id="Coils"/>
    </source>
</evidence>
<evidence type="ECO:0000313" key="3">
    <source>
        <dbReference type="EMBL" id="MDS9470123.1"/>
    </source>
</evidence>
<evidence type="ECO:0000313" key="4">
    <source>
        <dbReference type="Proteomes" id="UP001269144"/>
    </source>
</evidence>
<evidence type="ECO:0000256" key="2">
    <source>
        <dbReference type="SAM" id="MobiDB-lite"/>
    </source>
</evidence>